<protein>
    <recommendedName>
        <fullName evidence="3">Cytochrome c-552/4 domain-containing protein</fullName>
    </recommendedName>
</protein>
<evidence type="ECO:0000313" key="5">
    <source>
        <dbReference type="Proteomes" id="UP000798046"/>
    </source>
</evidence>
<dbReference type="InterPro" id="IPR023155">
    <property type="entry name" value="Cyt_c-552/4"/>
</dbReference>
<sequence>MQINKLSMMLLGALSCAVLLNGCGASSKEAGVLPSDVPKVDEAFCLGCHSTWIDKVDGTSIVQAYLASKHFATGEVGCQDCHGGGSQHNGVGPMPFPSPDSAGICYACHNQPIPGNAFKDPFLSFAPGHFFNYTAANNSSPTTTKQAEYVSKNYTNACTSCHKPHNPAPGVEHFDWAGSGHGDVQAEAARHYDFKNVFAGCAVRCHTATGYINYVTSSDTNTAIWAASGDKTREPVTTCKSCHSSYNFKGSVRQLKAFTAPYTVPVTYPDHNASNLCMRCHTGTTSGASVAALSSYSAAGQTSHHAPAAQVFYGFAFHFYTSHVKYNTGYNRGKSFGNWNHGRLGVTNPATGSNFIATEGAVGTATDSGSNGPCVACHYGNASAVGAFPNRSSHTLDPFVTAKSTTLTNVGCYGCHGGDGNLSVHADNEKAKFATYMDFVNFTLQQNNIFADVNNRTFSRDVTVSGTLPVTPASTGFGSGTQIKSWNRVGPVSGTPSAKFNMGAAYNYYLFASDAGLHVHNRGYVRTVMFDIVQYLQTGTLNPNVGISFTAYSTAHPNPSVTVNGVAYPVSISSVKSALQSGGKRRVPSVDNVNGFY</sequence>
<gene>
    <name evidence="4" type="ORF">F6V30_16125</name>
</gene>
<evidence type="ECO:0000313" key="4">
    <source>
        <dbReference type="EMBL" id="KAB0668429.1"/>
    </source>
</evidence>
<feature type="signal peptide" evidence="2">
    <location>
        <begin position="1"/>
        <end position="20"/>
    </location>
</feature>
<accession>A0ABQ6TKC4</accession>
<comment type="caution">
    <text evidence="4">The sequence shown here is derived from an EMBL/GenBank/DDBJ whole genome shotgun (WGS) entry which is preliminary data.</text>
</comment>
<name>A0ABQ6TKC4_9BACT</name>
<dbReference type="PROSITE" id="PS51257">
    <property type="entry name" value="PROKAR_LIPOPROTEIN"/>
    <property type="match status" value="1"/>
</dbReference>
<evidence type="ECO:0000259" key="3">
    <source>
        <dbReference type="Pfam" id="PF13435"/>
    </source>
</evidence>
<evidence type="ECO:0000256" key="2">
    <source>
        <dbReference type="SAM" id="SignalP"/>
    </source>
</evidence>
<dbReference type="RefSeq" id="WP_151158155.1">
    <property type="nucleotide sequence ID" value="NZ_VZRA01000008.1"/>
</dbReference>
<dbReference type="PANTHER" id="PTHR35038:SF8">
    <property type="entry name" value="C-TYPE POLYHEME CYTOCHROME OMCC"/>
    <property type="match status" value="1"/>
</dbReference>
<dbReference type="Proteomes" id="UP000798046">
    <property type="component" value="Unassembled WGS sequence"/>
</dbReference>
<dbReference type="SUPFAM" id="SSF48695">
    <property type="entry name" value="Multiheme cytochromes"/>
    <property type="match status" value="1"/>
</dbReference>
<reference evidence="4 5" key="1">
    <citation type="journal article" date="2020" name="Microorganisms">
        <title>Description of Three Novel Members in the Family Geobacteraceae, Oryzomonas japonicum gen. nov., sp. nov., Oryzomonas sagensis sp. nov., and Oryzomonas ruber sp. nov.</title>
        <authorList>
            <person name="Xu Z."/>
            <person name="Masuda Y."/>
            <person name="Hayakawa C."/>
            <person name="Ushijima N."/>
            <person name="Kawano K."/>
            <person name="Shiratori Y."/>
            <person name="Senoo K."/>
            <person name="Itoh H."/>
        </authorList>
    </citation>
    <scope>NUCLEOTIDE SEQUENCE [LARGE SCALE GENOMIC DNA]</scope>
    <source>
        <strain evidence="4 5">Red100</strain>
    </source>
</reference>
<dbReference type="Pfam" id="PF13435">
    <property type="entry name" value="Cytochrome_C554"/>
    <property type="match status" value="1"/>
</dbReference>
<dbReference type="InterPro" id="IPR036280">
    <property type="entry name" value="Multihaem_cyt_sf"/>
</dbReference>
<keyword evidence="5" id="KW-1185">Reference proteome</keyword>
<dbReference type="EMBL" id="VZRA01000008">
    <property type="protein sequence ID" value="KAB0668429.1"/>
    <property type="molecule type" value="Genomic_DNA"/>
</dbReference>
<organism evidence="4 5">
    <name type="scientific">Oryzomonas sagensis</name>
    <dbReference type="NCBI Taxonomy" id="2603857"/>
    <lineage>
        <taxon>Bacteria</taxon>
        <taxon>Pseudomonadati</taxon>
        <taxon>Thermodesulfobacteriota</taxon>
        <taxon>Desulfuromonadia</taxon>
        <taxon>Geobacterales</taxon>
        <taxon>Geobacteraceae</taxon>
        <taxon>Oryzomonas</taxon>
    </lineage>
</organism>
<dbReference type="InterPro" id="IPR051829">
    <property type="entry name" value="Multiheme_Cytochr_ET"/>
</dbReference>
<feature type="chain" id="PRO_5046464505" description="Cytochrome c-552/4 domain-containing protein" evidence="2">
    <location>
        <begin position="21"/>
        <end position="597"/>
    </location>
</feature>
<dbReference type="PANTHER" id="PTHR35038">
    <property type="entry name" value="DISSIMILATORY SULFITE REDUCTASE SIRA"/>
    <property type="match status" value="1"/>
</dbReference>
<keyword evidence="1 2" id="KW-0732">Signal</keyword>
<dbReference type="Gene3D" id="1.10.1130.10">
    <property type="entry name" value="Flavocytochrome C3, Chain A"/>
    <property type="match status" value="3"/>
</dbReference>
<feature type="domain" description="Cytochrome c-552/4" evidence="3">
    <location>
        <begin position="41"/>
        <end position="83"/>
    </location>
</feature>
<proteinExistence type="predicted"/>
<evidence type="ECO:0000256" key="1">
    <source>
        <dbReference type="ARBA" id="ARBA00022729"/>
    </source>
</evidence>